<dbReference type="InterPro" id="IPR013658">
    <property type="entry name" value="SGL"/>
</dbReference>
<dbReference type="Pfam" id="PF08450">
    <property type="entry name" value="SGL"/>
    <property type="match status" value="1"/>
</dbReference>
<feature type="domain" description="SMP-30/Gluconolactonase/LRE-like region" evidence="2">
    <location>
        <begin position="29"/>
        <end position="170"/>
    </location>
</feature>
<dbReference type="Gene3D" id="2.120.10.30">
    <property type="entry name" value="TolB, C-terminal domain"/>
    <property type="match status" value="1"/>
</dbReference>
<proteinExistence type="predicted"/>
<feature type="non-terminal residue" evidence="3">
    <location>
        <position position="174"/>
    </location>
</feature>
<accession>X1EJZ6</accession>
<dbReference type="PANTHER" id="PTHR47572">
    <property type="entry name" value="LIPOPROTEIN-RELATED"/>
    <property type="match status" value="1"/>
</dbReference>
<dbReference type="InterPro" id="IPR011042">
    <property type="entry name" value="6-blade_b-propeller_TolB-like"/>
</dbReference>
<keyword evidence="1" id="KW-0378">Hydrolase</keyword>
<evidence type="ECO:0000256" key="1">
    <source>
        <dbReference type="ARBA" id="ARBA00022801"/>
    </source>
</evidence>
<evidence type="ECO:0000259" key="2">
    <source>
        <dbReference type="Pfam" id="PF08450"/>
    </source>
</evidence>
<dbReference type="InterPro" id="IPR051262">
    <property type="entry name" value="SMP-30/CGR1_Lactonase"/>
</dbReference>
<dbReference type="AlphaFoldDB" id="X1EJZ6"/>
<name>X1EJZ6_9ZZZZ</name>
<reference evidence="3" key="1">
    <citation type="journal article" date="2014" name="Front. Microbiol.">
        <title>High frequency of phylogenetically diverse reductive dehalogenase-homologous genes in deep subseafloor sedimentary metagenomes.</title>
        <authorList>
            <person name="Kawai M."/>
            <person name="Futagami T."/>
            <person name="Toyoda A."/>
            <person name="Takaki Y."/>
            <person name="Nishi S."/>
            <person name="Hori S."/>
            <person name="Arai W."/>
            <person name="Tsubouchi T."/>
            <person name="Morono Y."/>
            <person name="Uchiyama I."/>
            <person name="Ito T."/>
            <person name="Fujiyama A."/>
            <person name="Inagaki F."/>
            <person name="Takami H."/>
        </authorList>
    </citation>
    <scope>NUCLEOTIDE SEQUENCE</scope>
    <source>
        <strain evidence="3">Expedition CK06-06</strain>
    </source>
</reference>
<dbReference type="SUPFAM" id="SSF63829">
    <property type="entry name" value="Calcium-dependent phosphotriesterase"/>
    <property type="match status" value="1"/>
</dbReference>
<dbReference type="PANTHER" id="PTHR47572:SF4">
    <property type="entry name" value="LACTONASE DRP35"/>
    <property type="match status" value="1"/>
</dbReference>
<comment type="caution">
    <text evidence="3">The sequence shown here is derived from an EMBL/GenBank/DDBJ whole genome shotgun (WGS) entry which is preliminary data.</text>
</comment>
<gene>
    <name evidence="3" type="ORF">S03H2_17762</name>
</gene>
<dbReference type="GO" id="GO:0016787">
    <property type="term" value="F:hydrolase activity"/>
    <property type="evidence" value="ECO:0007669"/>
    <property type="project" value="UniProtKB-KW"/>
</dbReference>
<evidence type="ECO:0000313" key="3">
    <source>
        <dbReference type="EMBL" id="GAH33646.1"/>
    </source>
</evidence>
<protein>
    <recommendedName>
        <fullName evidence="2">SMP-30/Gluconolactonase/LRE-like region domain-containing protein</fullName>
    </recommendedName>
</protein>
<sequence length="174" mass="19649">MIIEIRDPRFTELIDPEQDIDRLLTGFDFTEGPAWNPVDRSLIFSDILGNSIYRWTQTSGLQTLRRNSYMANGNCFDLQGRLVTCEHATSRVTRTDFARGGELEVLASHYQGKQLNSPNDIVCKSDGALYFTDPNSGRSAGYGVPRSQELDFQGIYHIDSQEMVLTLLADEFSK</sequence>
<dbReference type="EMBL" id="BARU01009180">
    <property type="protein sequence ID" value="GAH33646.1"/>
    <property type="molecule type" value="Genomic_DNA"/>
</dbReference>
<organism evidence="3">
    <name type="scientific">marine sediment metagenome</name>
    <dbReference type="NCBI Taxonomy" id="412755"/>
    <lineage>
        <taxon>unclassified sequences</taxon>
        <taxon>metagenomes</taxon>
        <taxon>ecological metagenomes</taxon>
    </lineage>
</organism>